<protein>
    <submittedName>
        <fullName evidence="1">Uncharacterized protein</fullName>
    </submittedName>
</protein>
<organism evidence="1 2">
    <name type="scientific">Paramecium sonneborni</name>
    <dbReference type="NCBI Taxonomy" id="65129"/>
    <lineage>
        <taxon>Eukaryota</taxon>
        <taxon>Sar</taxon>
        <taxon>Alveolata</taxon>
        <taxon>Ciliophora</taxon>
        <taxon>Intramacronucleata</taxon>
        <taxon>Oligohymenophorea</taxon>
        <taxon>Peniculida</taxon>
        <taxon>Parameciidae</taxon>
        <taxon>Paramecium</taxon>
    </lineage>
</organism>
<evidence type="ECO:0000313" key="1">
    <source>
        <dbReference type="EMBL" id="CAD8119794.1"/>
    </source>
</evidence>
<gene>
    <name evidence="1" type="ORF">PSON_ATCC_30995.1.T1220200</name>
</gene>
<dbReference type="EMBL" id="CAJJDN010000122">
    <property type="protein sequence ID" value="CAD8119794.1"/>
    <property type="molecule type" value="Genomic_DNA"/>
</dbReference>
<dbReference type="Proteomes" id="UP000692954">
    <property type="component" value="Unassembled WGS sequence"/>
</dbReference>
<name>A0A8S1QXU1_9CILI</name>
<sequence>MNILLSCSQDKKEFNQKQQLQLDINKYTQYPETLSPIFIQMTDKIFTIKDKYLDAQQESQILQLIIKELAIKKYNHDVLIEIESVINFQSNDKSNLNIFYYVYLCQLYKQKSKSQMINIYEDQFKNYIHHLSQIDWNQNLLNALVKCVLLNPILFRNHSKQIQELCISRRSQTSILKLLTQLYAVLQFTYLQSKQGINSYQSQIANTIEQIFNAYYVLATLIDLDKEKQSYKIIGKLTHPLKKLK</sequence>
<comment type="caution">
    <text evidence="1">The sequence shown here is derived from an EMBL/GenBank/DDBJ whole genome shotgun (WGS) entry which is preliminary data.</text>
</comment>
<accession>A0A8S1QXU1</accession>
<dbReference type="AlphaFoldDB" id="A0A8S1QXU1"/>
<proteinExistence type="predicted"/>
<keyword evidence="2" id="KW-1185">Reference proteome</keyword>
<evidence type="ECO:0000313" key="2">
    <source>
        <dbReference type="Proteomes" id="UP000692954"/>
    </source>
</evidence>
<reference evidence="1" key="1">
    <citation type="submission" date="2021-01" db="EMBL/GenBank/DDBJ databases">
        <authorList>
            <consortium name="Genoscope - CEA"/>
            <person name="William W."/>
        </authorList>
    </citation>
    <scope>NUCLEOTIDE SEQUENCE</scope>
</reference>